<sequence length="63" mass="7349">MDSSFCSSAYRVLAGISNCCFPPKSKFYSPIRHWKHYFPSDLHVLNMLPTFILSQDQTSMRFL</sequence>
<organism evidence="1">
    <name type="scientific">Manihot esculenta</name>
    <name type="common">Cassava</name>
    <name type="synonym">Jatropha manihot</name>
    <dbReference type="NCBI Taxonomy" id="3983"/>
    <lineage>
        <taxon>Eukaryota</taxon>
        <taxon>Viridiplantae</taxon>
        <taxon>Streptophyta</taxon>
        <taxon>Embryophyta</taxon>
        <taxon>Tracheophyta</taxon>
        <taxon>Spermatophyta</taxon>
        <taxon>Magnoliopsida</taxon>
        <taxon>eudicotyledons</taxon>
        <taxon>Gunneridae</taxon>
        <taxon>Pentapetalae</taxon>
        <taxon>rosids</taxon>
        <taxon>fabids</taxon>
        <taxon>Malpighiales</taxon>
        <taxon>Euphorbiaceae</taxon>
        <taxon>Crotonoideae</taxon>
        <taxon>Manihoteae</taxon>
        <taxon>Manihot</taxon>
    </lineage>
</organism>
<reference evidence="1" key="1">
    <citation type="submission" date="2016-02" db="EMBL/GenBank/DDBJ databases">
        <title>WGS assembly of Manihot esculenta.</title>
        <authorList>
            <person name="Bredeson J.V."/>
            <person name="Prochnik S.E."/>
            <person name="Lyons J.B."/>
            <person name="Schmutz J."/>
            <person name="Grimwood J."/>
            <person name="Vrebalov J."/>
            <person name="Bart R.S."/>
            <person name="Amuge T."/>
            <person name="Ferguson M.E."/>
            <person name="Green R."/>
            <person name="Putnam N."/>
            <person name="Stites J."/>
            <person name="Rounsley S."/>
            <person name="Rokhsar D.S."/>
        </authorList>
    </citation>
    <scope>NUCLEOTIDE SEQUENCE [LARGE SCALE GENOMIC DNA]</scope>
    <source>
        <tissue evidence="1">Leaf</tissue>
    </source>
</reference>
<evidence type="ECO:0000313" key="1">
    <source>
        <dbReference type="EMBL" id="OAY58745.1"/>
    </source>
</evidence>
<dbReference type="EMBL" id="CM004388">
    <property type="protein sequence ID" value="OAY58745.1"/>
    <property type="molecule type" value="Genomic_DNA"/>
</dbReference>
<gene>
    <name evidence="1" type="ORF">MANES_02G203800</name>
</gene>
<proteinExistence type="predicted"/>
<dbReference type="AlphaFoldDB" id="A0A2C9WG27"/>
<accession>A0A2C9WG27</accession>
<protein>
    <submittedName>
        <fullName evidence="1">Uncharacterized protein</fullName>
    </submittedName>
</protein>
<name>A0A2C9WG27_MANES</name>